<evidence type="ECO:0000313" key="1">
    <source>
        <dbReference type="EMBL" id="OEU08482.1"/>
    </source>
</evidence>
<organism evidence="1 2">
    <name type="scientific">Fragilariopsis cylindrus CCMP1102</name>
    <dbReference type="NCBI Taxonomy" id="635003"/>
    <lineage>
        <taxon>Eukaryota</taxon>
        <taxon>Sar</taxon>
        <taxon>Stramenopiles</taxon>
        <taxon>Ochrophyta</taxon>
        <taxon>Bacillariophyta</taxon>
        <taxon>Bacillariophyceae</taxon>
        <taxon>Bacillariophycidae</taxon>
        <taxon>Bacillariales</taxon>
        <taxon>Bacillariaceae</taxon>
        <taxon>Fragilariopsis</taxon>
    </lineage>
</organism>
<dbReference type="PANTHER" id="PTHR36897:SF2">
    <property type="entry name" value="OS10G0350800 PROTEIN"/>
    <property type="match status" value="1"/>
</dbReference>
<dbReference type="KEGG" id="fcy:FRACYDRAFT_249870"/>
<protein>
    <submittedName>
        <fullName evidence="1">Uncharacterized protein</fullName>
    </submittedName>
</protein>
<dbReference type="EMBL" id="KV784380">
    <property type="protein sequence ID" value="OEU08482.1"/>
    <property type="molecule type" value="Genomic_DNA"/>
</dbReference>
<keyword evidence="2" id="KW-1185">Reference proteome</keyword>
<sequence length="271" mass="30437">MIAAVDDSLCECEMGFMIDGCFMFYFFQSTHATTHCQHVAKNIDNTGSGRAPAFISSSCGRPKQQQAACSHRLQSTTSDNIVDHQVWTFDDIQDFARKEGVELSKTNLGPAFRTVARSTHNSSKILGYGEGFVRPAGKILHLDKMEVFKPIVKQVRKENPDFRGGGTIFGVGLLFGYQCLLHGIENGCTEAEFLAIDDEDFQHKRLVRFYKNSGFKIIKYVGEDFQSIPDRMVWGGCGTLMRGNIKDDLLPLWSSLFIKATEREKNKINKV</sequence>
<dbReference type="OrthoDB" id="445361at2759"/>
<name>A0A1E7ERB2_9STRA</name>
<reference evidence="1 2" key="1">
    <citation type="submission" date="2016-09" db="EMBL/GenBank/DDBJ databases">
        <title>Extensive genetic diversity and differential bi-allelic expression allows diatom success in the polar Southern Ocean.</title>
        <authorList>
            <consortium name="DOE Joint Genome Institute"/>
            <person name="Mock T."/>
            <person name="Otillar R.P."/>
            <person name="Strauss J."/>
            <person name="Dupont C."/>
            <person name="Frickenhaus S."/>
            <person name="Maumus F."/>
            <person name="Mcmullan M."/>
            <person name="Sanges R."/>
            <person name="Schmutz J."/>
            <person name="Toseland A."/>
            <person name="Valas R."/>
            <person name="Veluchamy A."/>
            <person name="Ward B.J."/>
            <person name="Allen A."/>
            <person name="Barry K."/>
            <person name="Falciatore A."/>
            <person name="Ferrante M."/>
            <person name="Fortunato A.E."/>
            <person name="Gloeckner G."/>
            <person name="Gruber A."/>
            <person name="Hipkin R."/>
            <person name="Janech M."/>
            <person name="Kroth P."/>
            <person name="Leese F."/>
            <person name="Lindquist E."/>
            <person name="Lyon B.R."/>
            <person name="Martin J."/>
            <person name="Mayer C."/>
            <person name="Parker M."/>
            <person name="Quesneville H."/>
            <person name="Raymond J."/>
            <person name="Uhlig C."/>
            <person name="Valentin K.U."/>
            <person name="Worden A.Z."/>
            <person name="Armbrust E.V."/>
            <person name="Bowler C."/>
            <person name="Green B."/>
            <person name="Moulton V."/>
            <person name="Van Oosterhout C."/>
            <person name="Grigoriev I."/>
        </authorList>
    </citation>
    <scope>NUCLEOTIDE SEQUENCE [LARGE SCALE GENOMIC DNA]</scope>
    <source>
        <strain evidence="1 2">CCMP1102</strain>
    </source>
</reference>
<dbReference type="AlphaFoldDB" id="A0A1E7ERB2"/>
<accession>A0A1E7ERB2</accession>
<dbReference type="PANTHER" id="PTHR36897">
    <property type="entry name" value="OS10G0351100-LIKE PROTEIN"/>
    <property type="match status" value="1"/>
</dbReference>
<gene>
    <name evidence="1" type="ORF">FRACYDRAFT_249870</name>
</gene>
<evidence type="ECO:0000313" key="2">
    <source>
        <dbReference type="Proteomes" id="UP000095751"/>
    </source>
</evidence>
<dbReference type="InParanoid" id="A0A1E7ERB2"/>
<dbReference type="Proteomes" id="UP000095751">
    <property type="component" value="Unassembled WGS sequence"/>
</dbReference>
<proteinExistence type="predicted"/>